<evidence type="ECO:0000313" key="2">
    <source>
        <dbReference type="EMBL" id="PVD32963.1"/>
    </source>
</evidence>
<gene>
    <name evidence="2" type="ORF">C0Q70_08411</name>
</gene>
<feature type="compositionally biased region" description="Basic and acidic residues" evidence="1">
    <location>
        <begin position="53"/>
        <end position="68"/>
    </location>
</feature>
<name>A0A2T7PHR3_POMCA</name>
<feature type="compositionally biased region" description="Basic and acidic residues" evidence="1">
    <location>
        <begin position="112"/>
        <end position="126"/>
    </location>
</feature>
<organism evidence="2 3">
    <name type="scientific">Pomacea canaliculata</name>
    <name type="common">Golden apple snail</name>
    <dbReference type="NCBI Taxonomy" id="400727"/>
    <lineage>
        <taxon>Eukaryota</taxon>
        <taxon>Metazoa</taxon>
        <taxon>Spiralia</taxon>
        <taxon>Lophotrochozoa</taxon>
        <taxon>Mollusca</taxon>
        <taxon>Gastropoda</taxon>
        <taxon>Caenogastropoda</taxon>
        <taxon>Architaenioglossa</taxon>
        <taxon>Ampullarioidea</taxon>
        <taxon>Ampullariidae</taxon>
        <taxon>Pomacea</taxon>
    </lineage>
</organism>
<feature type="compositionally biased region" description="Basic residues" evidence="1">
    <location>
        <begin position="210"/>
        <end position="219"/>
    </location>
</feature>
<comment type="caution">
    <text evidence="2">The sequence shown here is derived from an EMBL/GenBank/DDBJ whole genome shotgun (WGS) entry which is preliminary data.</text>
</comment>
<dbReference type="Proteomes" id="UP000245119">
    <property type="component" value="Linkage Group LG4"/>
</dbReference>
<sequence length="233" mass="26404">MIHKAKSDEETVREHRAKSPRHFSNGDRSRSPRLRQDRSKSPISTRSRSPKCHCRDRSKSPCAAEHRSKSPSGHRHKSKDQQHLRPKSPSPRSRIRATSPIKNEGGSHGKHKSEDGARSRNHEKTPKKLRHQRSRRNSMVDNEEQNETSSSQSEHDTCQRKGSEKKSVSTSHMKVAPTPGILRHDVEGSSGSTGVGHARAEDHKENNLTKTHRNQKSSKSRPAQWPLFECVLL</sequence>
<protein>
    <submittedName>
        <fullName evidence="2">Uncharacterized protein</fullName>
    </submittedName>
</protein>
<feature type="compositionally biased region" description="Basic residues" evidence="1">
    <location>
        <begin position="127"/>
        <end position="136"/>
    </location>
</feature>
<dbReference type="EMBL" id="PZQS01000004">
    <property type="protein sequence ID" value="PVD32963.1"/>
    <property type="molecule type" value="Genomic_DNA"/>
</dbReference>
<dbReference type="AlphaFoldDB" id="A0A2T7PHR3"/>
<accession>A0A2T7PHR3</accession>
<feature type="compositionally biased region" description="Basic and acidic residues" evidence="1">
    <location>
        <begin position="153"/>
        <end position="167"/>
    </location>
</feature>
<feature type="region of interest" description="Disordered" evidence="1">
    <location>
        <begin position="1"/>
        <end position="225"/>
    </location>
</feature>
<evidence type="ECO:0000256" key="1">
    <source>
        <dbReference type="SAM" id="MobiDB-lite"/>
    </source>
</evidence>
<feature type="compositionally biased region" description="Basic and acidic residues" evidence="1">
    <location>
        <begin position="198"/>
        <end position="207"/>
    </location>
</feature>
<feature type="compositionally biased region" description="Basic and acidic residues" evidence="1">
    <location>
        <begin position="1"/>
        <end position="14"/>
    </location>
</feature>
<feature type="compositionally biased region" description="Basic and acidic residues" evidence="1">
    <location>
        <begin position="24"/>
        <end position="40"/>
    </location>
</feature>
<proteinExistence type="predicted"/>
<reference evidence="2 3" key="1">
    <citation type="submission" date="2018-04" db="EMBL/GenBank/DDBJ databases">
        <title>The genome of golden apple snail Pomacea canaliculata provides insight into stress tolerance and invasive adaptation.</title>
        <authorList>
            <person name="Liu C."/>
            <person name="Liu B."/>
            <person name="Ren Y."/>
            <person name="Zhang Y."/>
            <person name="Wang H."/>
            <person name="Li S."/>
            <person name="Jiang F."/>
            <person name="Yin L."/>
            <person name="Zhang G."/>
            <person name="Qian W."/>
            <person name="Fan W."/>
        </authorList>
    </citation>
    <scope>NUCLEOTIDE SEQUENCE [LARGE SCALE GENOMIC DNA]</scope>
    <source>
        <strain evidence="2">SZHN2017</strain>
        <tissue evidence="2">Muscle</tissue>
    </source>
</reference>
<keyword evidence="3" id="KW-1185">Reference proteome</keyword>
<evidence type="ECO:0000313" key="3">
    <source>
        <dbReference type="Proteomes" id="UP000245119"/>
    </source>
</evidence>